<keyword evidence="2" id="KW-1185">Reference proteome</keyword>
<organism evidence="1 2">
    <name type="scientific">Batrachochytrium salamandrivorans</name>
    <dbReference type="NCBI Taxonomy" id="1357716"/>
    <lineage>
        <taxon>Eukaryota</taxon>
        <taxon>Fungi</taxon>
        <taxon>Fungi incertae sedis</taxon>
        <taxon>Chytridiomycota</taxon>
        <taxon>Chytridiomycota incertae sedis</taxon>
        <taxon>Chytridiomycetes</taxon>
        <taxon>Rhizophydiales</taxon>
        <taxon>Rhizophydiales incertae sedis</taxon>
        <taxon>Batrachochytrium</taxon>
    </lineage>
</organism>
<protein>
    <submittedName>
        <fullName evidence="1">Uncharacterized protein</fullName>
    </submittedName>
</protein>
<evidence type="ECO:0000313" key="1">
    <source>
        <dbReference type="EMBL" id="KAH6594851.1"/>
    </source>
</evidence>
<name>A0ABQ8FAF3_9FUNG</name>
<evidence type="ECO:0000313" key="2">
    <source>
        <dbReference type="Proteomes" id="UP001648503"/>
    </source>
</evidence>
<reference evidence="1 2" key="1">
    <citation type="submission" date="2021-02" db="EMBL/GenBank/DDBJ databases">
        <title>Variation within the Batrachochytrium salamandrivorans European outbreak.</title>
        <authorList>
            <person name="Kelly M."/>
            <person name="Pasmans F."/>
            <person name="Shea T.P."/>
            <person name="Munoz J.F."/>
            <person name="Carranza S."/>
            <person name="Cuomo C.A."/>
            <person name="Martel A."/>
        </authorList>
    </citation>
    <scope>NUCLEOTIDE SEQUENCE [LARGE SCALE GENOMIC DNA]</scope>
    <source>
        <strain evidence="1 2">AMFP18/2</strain>
    </source>
</reference>
<dbReference type="EMBL" id="JAFCIX010000328">
    <property type="protein sequence ID" value="KAH6594851.1"/>
    <property type="molecule type" value="Genomic_DNA"/>
</dbReference>
<sequence length="235" mass="27135">MNGMDRRYAISECASYDSCATLSSETDDTLFQSSEDTASEKLLYTSRYNSQCVTWNNSDNIQDQTTSKIPEHIVSRKIKTELRALQATSAEHMATVQSNFDEYAKRIHLELAELDVSRRHLNESFQMRAKNSRTALIIKDAPSNCDDDTSVNDHSMEVPFSPSVAEKHRLWQEKQQYGRTSEEAHKKWVQYSETQMLQSREIRQRAADSRRDISIMSALKAQKKYRVDLYGVDPY</sequence>
<dbReference type="Proteomes" id="UP001648503">
    <property type="component" value="Unassembled WGS sequence"/>
</dbReference>
<accession>A0ABQ8FAF3</accession>
<gene>
    <name evidence="1" type="ORF">BASA50_006325</name>
</gene>
<proteinExistence type="predicted"/>
<comment type="caution">
    <text evidence="1">The sequence shown here is derived from an EMBL/GenBank/DDBJ whole genome shotgun (WGS) entry which is preliminary data.</text>
</comment>